<dbReference type="InterPro" id="IPR058624">
    <property type="entry name" value="MdtA-like_HH"/>
</dbReference>
<dbReference type="GO" id="GO:0015562">
    <property type="term" value="F:efflux transmembrane transporter activity"/>
    <property type="evidence" value="ECO:0007669"/>
    <property type="project" value="TreeGrafter"/>
</dbReference>
<evidence type="ECO:0000259" key="5">
    <source>
        <dbReference type="Pfam" id="PF25876"/>
    </source>
</evidence>
<evidence type="ECO:0000256" key="4">
    <source>
        <dbReference type="SAM" id="Phobius"/>
    </source>
</evidence>
<dbReference type="InterPro" id="IPR058637">
    <property type="entry name" value="YknX-like_C"/>
</dbReference>
<feature type="region of interest" description="Disordered" evidence="3">
    <location>
        <begin position="1"/>
        <end position="28"/>
    </location>
</feature>
<feature type="compositionally biased region" description="Basic and acidic residues" evidence="3">
    <location>
        <begin position="14"/>
        <end position="23"/>
    </location>
</feature>
<dbReference type="Pfam" id="PF25989">
    <property type="entry name" value="YknX_C"/>
    <property type="match status" value="1"/>
</dbReference>
<evidence type="ECO:0000256" key="2">
    <source>
        <dbReference type="SAM" id="Coils"/>
    </source>
</evidence>
<dbReference type="NCBIfam" id="TIGR01730">
    <property type="entry name" value="RND_mfp"/>
    <property type="match status" value="1"/>
</dbReference>
<feature type="domain" description="Multidrug resistance protein MdtA-like barrel-sandwich hybrid" evidence="6">
    <location>
        <begin position="103"/>
        <end position="254"/>
    </location>
</feature>
<evidence type="ECO:0000259" key="6">
    <source>
        <dbReference type="Pfam" id="PF25917"/>
    </source>
</evidence>
<dbReference type="OrthoDB" id="9806939at2"/>
<keyword evidence="4" id="KW-1133">Transmembrane helix</keyword>
<dbReference type="PANTHER" id="PTHR30469:SF37">
    <property type="entry name" value="RAGD PROTEIN"/>
    <property type="match status" value="1"/>
</dbReference>
<dbReference type="InterPro" id="IPR006143">
    <property type="entry name" value="RND_pump_MFP"/>
</dbReference>
<dbReference type="Gene3D" id="1.10.287.470">
    <property type="entry name" value="Helix hairpin bin"/>
    <property type="match status" value="1"/>
</dbReference>
<evidence type="ECO:0000256" key="1">
    <source>
        <dbReference type="ARBA" id="ARBA00009477"/>
    </source>
</evidence>
<dbReference type="Pfam" id="PF25876">
    <property type="entry name" value="HH_MFP_RND"/>
    <property type="match status" value="1"/>
</dbReference>
<dbReference type="Gene3D" id="2.40.30.170">
    <property type="match status" value="1"/>
</dbReference>
<dbReference type="InterPro" id="IPR058625">
    <property type="entry name" value="MdtA-like_BSH"/>
</dbReference>
<evidence type="ECO:0000259" key="7">
    <source>
        <dbReference type="Pfam" id="PF25954"/>
    </source>
</evidence>
<accession>A0A1M5P630</accession>
<dbReference type="Proteomes" id="UP000190675">
    <property type="component" value="Chromosome I"/>
</dbReference>
<dbReference type="SUPFAM" id="SSF111369">
    <property type="entry name" value="HlyD-like secretion proteins"/>
    <property type="match status" value="1"/>
</dbReference>
<protein>
    <submittedName>
        <fullName evidence="9">RND family efflux transporter, MFP subunit</fullName>
    </submittedName>
</protein>
<evidence type="ECO:0000313" key="10">
    <source>
        <dbReference type="Proteomes" id="UP000190675"/>
    </source>
</evidence>
<name>A0A1M5P630_9BRAD</name>
<dbReference type="Pfam" id="PF25917">
    <property type="entry name" value="BSH_RND"/>
    <property type="match status" value="1"/>
</dbReference>
<dbReference type="Pfam" id="PF25954">
    <property type="entry name" value="Beta-barrel_RND_2"/>
    <property type="match status" value="1"/>
</dbReference>
<feature type="coiled-coil region" evidence="2">
    <location>
        <begin position="144"/>
        <end position="171"/>
    </location>
</feature>
<feature type="domain" description="YknX-like C-terminal permuted SH3-like" evidence="8">
    <location>
        <begin position="349"/>
        <end position="416"/>
    </location>
</feature>
<gene>
    <name evidence="9" type="ORF">SAMN05444169_5050</name>
</gene>
<dbReference type="EMBL" id="LT670818">
    <property type="protein sequence ID" value="SHG97281.1"/>
    <property type="molecule type" value="Genomic_DNA"/>
</dbReference>
<evidence type="ECO:0000313" key="9">
    <source>
        <dbReference type="EMBL" id="SHG97281.1"/>
    </source>
</evidence>
<reference evidence="9 10" key="1">
    <citation type="submission" date="2016-11" db="EMBL/GenBank/DDBJ databases">
        <authorList>
            <person name="Jaros S."/>
            <person name="Januszkiewicz K."/>
            <person name="Wedrychowicz H."/>
        </authorList>
    </citation>
    <scope>NUCLEOTIDE SEQUENCE [LARGE SCALE GENOMIC DNA]</scope>
    <source>
        <strain evidence="9 10">GAS242</strain>
    </source>
</reference>
<dbReference type="Gene3D" id="2.40.50.100">
    <property type="match status" value="1"/>
</dbReference>
<keyword evidence="4" id="KW-0472">Membrane</keyword>
<feature type="transmembrane region" description="Helical" evidence="4">
    <location>
        <begin position="37"/>
        <end position="56"/>
    </location>
</feature>
<dbReference type="AlphaFoldDB" id="A0A1M5P630"/>
<sequence length="429" mass="46584">MNELAPPPDNGVPVHEHPVDHRSVQTSTQSKGKAGRIILAFLVIALLAGALGYGFWKHYTLHAEVMATAEARRDFVPSVRSASVRASDPFRIASWPGTTEAFEQANIYARASGYISKRNVDIGSRVRAGDLLVEITAPEIEHQIAQAEGTLTQVRANLEQAKANRDLAQVTWDRDRKLVQQGWTTQQQGDTDRLTLQSREAAVGVATANIVAQEAQLRVLNQQRVYQRVVAPFDGVITQRNIDVGSLVQADAASGTFLFALAHADVIRIQLYVPQDDAIGVVPGTQAVVRVPEIPGRDFSGSVARIADALQPGTRTLLTEIDVPNPDRALSPGMYCRVELKIPRKTPSLIVPSEAIIFNRNGLSVAVVENDTARIRNVTVVRDFGTSVEVSEGVAAGDKVILNPQVDLADGRKVTIRPDSPKPDQTKKS</sequence>
<evidence type="ECO:0000256" key="3">
    <source>
        <dbReference type="SAM" id="MobiDB-lite"/>
    </source>
</evidence>
<dbReference type="PANTHER" id="PTHR30469">
    <property type="entry name" value="MULTIDRUG RESISTANCE PROTEIN MDTA"/>
    <property type="match status" value="1"/>
</dbReference>
<feature type="domain" description="Multidrug resistance protein MdtA-like alpha-helical hairpin" evidence="5">
    <location>
        <begin position="150"/>
        <end position="217"/>
    </location>
</feature>
<dbReference type="FunFam" id="2.40.30.170:FF:000010">
    <property type="entry name" value="Efflux RND transporter periplasmic adaptor subunit"/>
    <property type="match status" value="1"/>
</dbReference>
<evidence type="ECO:0000259" key="8">
    <source>
        <dbReference type="Pfam" id="PF25989"/>
    </source>
</evidence>
<dbReference type="Gene3D" id="2.40.420.20">
    <property type="match status" value="1"/>
</dbReference>
<proteinExistence type="inferred from homology"/>
<keyword evidence="2" id="KW-0175">Coiled coil</keyword>
<feature type="compositionally biased region" description="Pro residues" evidence="3">
    <location>
        <begin position="1"/>
        <end position="10"/>
    </location>
</feature>
<dbReference type="GO" id="GO:1990281">
    <property type="term" value="C:efflux pump complex"/>
    <property type="evidence" value="ECO:0007669"/>
    <property type="project" value="TreeGrafter"/>
</dbReference>
<keyword evidence="4" id="KW-0812">Transmembrane</keyword>
<feature type="domain" description="CusB-like beta-barrel" evidence="7">
    <location>
        <begin position="269"/>
        <end position="341"/>
    </location>
</feature>
<organism evidence="9 10">
    <name type="scientific">Bradyrhizobium erythrophlei</name>
    <dbReference type="NCBI Taxonomy" id="1437360"/>
    <lineage>
        <taxon>Bacteria</taxon>
        <taxon>Pseudomonadati</taxon>
        <taxon>Pseudomonadota</taxon>
        <taxon>Alphaproteobacteria</taxon>
        <taxon>Hyphomicrobiales</taxon>
        <taxon>Nitrobacteraceae</taxon>
        <taxon>Bradyrhizobium</taxon>
    </lineage>
</organism>
<dbReference type="RefSeq" id="WP_079568267.1">
    <property type="nucleotide sequence ID" value="NZ_LT670818.1"/>
</dbReference>
<comment type="similarity">
    <text evidence="1">Belongs to the membrane fusion protein (MFP) (TC 8.A.1) family.</text>
</comment>
<dbReference type="InterPro" id="IPR058792">
    <property type="entry name" value="Beta-barrel_RND_2"/>
</dbReference>